<evidence type="ECO:0000313" key="10">
    <source>
        <dbReference type="Proteomes" id="UP001340816"/>
    </source>
</evidence>
<evidence type="ECO:0000256" key="5">
    <source>
        <dbReference type="ARBA" id="ARBA00023163"/>
    </source>
</evidence>
<dbReference type="Gene3D" id="1.25.40.10">
    <property type="entry name" value="Tetratricopeptide repeat domain"/>
    <property type="match status" value="1"/>
</dbReference>
<dbReference type="InterPro" id="IPR005158">
    <property type="entry name" value="BTAD"/>
</dbReference>
<dbReference type="InterPro" id="IPR051677">
    <property type="entry name" value="AfsR-DnrI-RedD_regulator"/>
</dbReference>
<feature type="region of interest" description="Disordered" evidence="7">
    <location>
        <begin position="261"/>
        <end position="289"/>
    </location>
</feature>
<dbReference type="InterPro" id="IPR036388">
    <property type="entry name" value="WH-like_DNA-bd_sf"/>
</dbReference>
<dbReference type="InterPro" id="IPR001867">
    <property type="entry name" value="OmpR/PhoB-type_DNA-bd"/>
</dbReference>
<reference evidence="9 10" key="1">
    <citation type="submission" date="2022-10" db="EMBL/GenBank/DDBJ databases">
        <title>The complete genomes of actinobacterial strains from the NBC collection.</title>
        <authorList>
            <person name="Joergensen T.S."/>
            <person name="Alvarez Arevalo M."/>
            <person name="Sterndorff E.B."/>
            <person name="Faurdal D."/>
            <person name="Vuksanovic O."/>
            <person name="Mourched A.-S."/>
            <person name="Charusanti P."/>
            <person name="Shaw S."/>
            <person name="Blin K."/>
            <person name="Weber T."/>
        </authorList>
    </citation>
    <scope>NUCLEOTIDE SEQUENCE [LARGE SCALE GENOMIC DNA]</scope>
    <source>
        <strain evidence="9 10">NBC 01752</strain>
    </source>
</reference>
<dbReference type="CDD" id="cd15831">
    <property type="entry name" value="BTAD"/>
    <property type="match status" value="1"/>
</dbReference>
<sequence>MRFRVLGPVCLEPRTPSAPKQRAVLATLLVRAGAVVPAGALFDELWPDGPPRTAATTLQVYVSHLRKALTQGGHGRGPLETRPPGYLLRVEPGELDLRRFEELLAHGRAAFRACDFVAASGELTRALALWSGPALSGVPQGEVLTAAAVRLDELRLEALELRIEADLRLGRHHEVTGELMELARAHPLREQLHCQLMEALRRAGRTTDALRAYSAVHRSLRDELGVTPGPALVRQHARVLSAHASETVTAGAAAAVAAAPIGRPRAGSRRASGGPLPDVRVSRAHRRSP</sequence>
<proteinExistence type="inferred from homology"/>
<dbReference type="SMART" id="SM01043">
    <property type="entry name" value="BTAD"/>
    <property type="match status" value="1"/>
</dbReference>
<evidence type="ECO:0000256" key="6">
    <source>
        <dbReference type="PROSITE-ProRule" id="PRU01091"/>
    </source>
</evidence>
<accession>A0ABZ1HPA4</accession>
<feature type="domain" description="OmpR/PhoB-type" evidence="8">
    <location>
        <begin position="1"/>
        <end position="90"/>
    </location>
</feature>
<dbReference type="SMART" id="SM00862">
    <property type="entry name" value="Trans_reg_C"/>
    <property type="match status" value="1"/>
</dbReference>
<evidence type="ECO:0000256" key="4">
    <source>
        <dbReference type="ARBA" id="ARBA00023125"/>
    </source>
</evidence>
<dbReference type="Pfam" id="PF03704">
    <property type="entry name" value="BTAD"/>
    <property type="match status" value="1"/>
</dbReference>
<comment type="similarity">
    <text evidence="1">Belongs to the AfsR/DnrI/RedD regulatory family.</text>
</comment>
<evidence type="ECO:0000256" key="7">
    <source>
        <dbReference type="SAM" id="MobiDB-lite"/>
    </source>
</evidence>
<evidence type="ECO:0000259" key="8">
    <source>
        <dbReference type="PROSITE" id="PS51755"/>
    </source>
</evidence>
<dbReference type="InterPro" id="IPR016032">
    <property type="entry name" value="Sig_transdc_resp-reg_C-effctor"/>
</dbReference>
<dbReference type="SUPFAM" id="SSF48452">
    <property type="entry name" value="TPR-like"/>
    <property type="match status" value="1"/>
</dbReference>
<evidence type="ECO:0000256" key="1">
    <source>
        <dbReference type="ARBA" id="ARBA00005820"/>
    </source>
</evidence>
<keyword evidence="4 6" id="KW-0238">DNA-binding</keyword>
<evidence type="ECO:0000256" key="2">
    <source>
        <dbReference type="ARBA" id="ARBA00023012"/>
    </source>
</evidence>
<evidence type="ECO:0000256" key="3">
    <source>
        <dbReference type="ARBA" id="ARBA00023015"/>
    </source>
</evidence>
<dbReference type="Gene3D" id="1.10.10.10">
    <property type="entry name" value="Winged helix-like DNA-binding domain superfamily/Winged helix DNA-binding domain"/>
    <property type="match status" value="1"/>
</dbReference>
<organism evidence="9 10">
    <name type="scientific">Streptomyces phaeochromogenes</name>
    <dbReference type="NCBI Taxonomy" id="1923"/>
    <lineage>
        <taxon>Bacteria</taxon>
        <taxon>Bacillati</taxon>
        <taxon>Actinomycetota</taxon>
        <taxon>Actinomycetes</taxon>
        <taxon>Kitasatosporales</taxon>
        <taxon>Streptomycetaceae</taxon>
        <taxon>Streptomyces</taxon>
        <taxon>Streptomyces phaeochromogenes group</taxon>
    </lineage>
</organism>
<dbReference type="SUPFAM" id="SSF46894">
    <property type="entry name" value="C-terminal effector domain of the bipartite response regulators"/>
    <property type="match status" value="1"/>
</dbReference>
<protein>
    <submittedName>
        <fullName evidence="9">AfsR/SARP family transcriptional regulator</fullName>
    </submittedName>
</protein>
<evidence type="ECO:0000313" key="9">
    <source>
        <dbReference type="EMBL" id="WSD19030.1"/>
    </source>
</evidence>
<keyword evidence="3" id="KW-0805">Transcription regulation</keyword>
<feature type="DNA-binding region" description="OmpR/PhoB-type" evidence="6">
    <location>
        <begin position="1"/>
        <end position="90"/>
    </location>
</feature>
<dbReference type="PANTHER" id="PTHR35807:SF1">
    <property type="entry name" value="TRANSCRIPTIONAL REGULATOR REDD"/>
    <property type="match status" value="1"/>
</dbReference>
<gene>
    <name evidence="9" type="ORF">OHB35_40530</name>
</gene>
<keyword evidence="10" id="KW-1185">Reference proteome</keyword>
<dbReference type="Pfam" id="PF00486">
    <property type="entry name" value="Trans_reg_C"/>
    <property type="match status" value="1"/>
</dbReference>
<dbReference type="PROSITE" id="PS51755">
    <property type="entry name" value="OMPR_PHOB"/>
    <property type="match status" value="1"/>
</dbReference>
<dbReference type="RefSeq" id="WP_266741528.1">
    <property type="nucleotide sequence ID" value="NZ_CP108134.1"/>
</dbReference>
<dbReference type="Proteomes" id="UP001340816">
    <property type="component" value="Chromosome"/>
</dbReference>
<keyword evidence="2" id="KW-0902">Two-component regulatory system</keyword>
<name>A0ABZ1HPA4_STRPH</name>
<keyword evidence="5" id="KW-0804">Transcription</keyword>
<dbReference type="InterPro" id="IPR011990">
    <property type="entry name" value="TPR-like_helical_dom_sf"/>
</dbReference>
<feature type="compositionally biased region" description="Low complexity" evidence="7">
    <location>
        <begin position="261"/>
        <end position="275"/>
    </location>
</feature>
<dbReference type="EMBL" id="CP109135">
    <property type="protein sequence ID" value="WSD19030.1"/>
    <property type="molecule type" value="Genomic_DNA"/>
</dbReference>
<dbReference type="PANTHER" id="PTHR35807">
    <property type="entry name" value="TRANSCRIPTIONAL REGULATOR REDD-RELATED"/>
    <property type="match status" value="1"/>
</dbReference>